<comment type="subcellular location">
    <subcellularLocation>
        <location evidence="1">Cell inner membrane</location>
        <topology evidence="1">Multi-pass membrane protein</topology>
    </subcellularLocation>
</comment>
<dbReference type="GO" id="GO:0042802">
    <property type="term" value="F:identical protein binding"/>
    <property type="evidence" value="ECO:0007669"/>
    <property type="project" value="UniProtKB-ARBA"/>
</dbReference>
<proteinExistence type="inferred from homology"/>
<dbReference type="GO" id="GO:0005524">
    <property type="term" value="F:ATP binding"/>
    <property type="evidence" value="ECO:0007669"/>
    <property type="project" value="UniProtKB-KW"/>
</dbReference>
<evidence type="ECO:0000256" key="17">
    <source>
        <dbReference type="SAM" id="Phobius"/>
    </source>
</evidence>
<evidence type="ECO:0000256" key="16">
    <source>
        <dbReference type="SAM" id="Coils"/>
    </source>
</evidence>
<dbReference type="Pfam" id="PF02706">
    <property type="entry name" value="Wzz"/>
    <property type="match status" value="1"/>
</dbReference>
<keyword evidence="10" id="KW-0418">Kinase</keyword>
<evidence type="ECO:0000256" key="1">
    <source>
        <dbReference type="ARBA" id="ARBA00004429"/>
    </source>
</evidence>
<protein>
    <recommendedName>
        <fullName evidence="4">non-specific protein-tyrosine kinase</fullName>
        <ecNumber evidence="4">2.7.10.2</ecNumber>
    </recommendedName>
</protein>
<dbReference type="OrthoDB" id="9794577at2"/>
<evidence type="ECO:0000256" key="8">
    <source>
        <dbReference type="ARBA" id="ARBA00022692"/>
    </source>
</evidence>
<dbReference type="InterPro" id="IPR050445">
    <property type="entry name" value="Bact_polysacc_biosynth/exp"/>
</dbReference>
<dbReference type="EC" id="2.7.10.2" evidence="4"/>
<evidence type="ECO:0000256" key="14">
    <source>
        <dbReference type="ARBA" id="ARBA00023137"/>
    </source>
</evidence>
<feature type="coiled-coil region" evidence="16">
    <location>
        <begin position="284"/>
        <end position="311"/>
    </location>
</feature>
<dbReference type="FunFam" id="3.40.50.300:FF:000527">
    <property type="entry name" value="Tyrosine-protein kinase etk"/>
    <property type="match status" value="1"/>
</dbReference>
<keyword evidence="5" id="KW-1003">Cell membrane</keyword>
<organism evidence="20 21">
    <name type="scientific">Williamwhitmania taraxaci</name>
    <dbReference type="NCBI Taxonomy" id="1640674"/>
    <lineage>
        <taxon>Bacteria</taxon>
        <taxon>Pseudomonadati</taxon>
        <taxon>Bacteroidota</taxon>
        <taxon>Bacteroidia</taxon>
        <taxon>Bacteroidales</taxon>
        <taxon>Williamwhitmaniaceae</taxon>
        <taxon>Williamwhitmania</taxon>
    </lineage>
</organism>
<dbReference type="InterPro" id="IPR025669">
    <property type="entry name" value="AAA_dom"/>
</dbReference>
<dbReference type="InterPro" id="IPR005702">
    <property type="entry name" value="Wzc-like_C"/>
</dbReference>
<feature type="transmembrane region" description="Helical" evidence="17">
    <location>
        <begin position="36"/>
        <end position="53"/>
    </location>
</feature>
<dbReference type="GO" id="GO:0004715">
    <property type="term" value="F:non-membrane spanning protein tyrosine kinase activity"/>
    <property type="evidence" value="ECO:0007669"/>
    <property type="project" value="UniProtKB-EC"/>
</dbReference>
<evidence type="ECO:0000256" key="2">
    <source>
        <dbReference type="ARBA" id="ARBA00007316"/>
    </source>
</evidence>
<dbReference type="EMBL" id="FMYP01000001">
    <property type="protein sequence ID" value="SDB81097.1"/>
    <property type="molecule type" value="Genomic_DNA"/>
</dbReference>
<gene>
    <name evidence="20" type="ORF">SAMN05216323_100126</name>
</gene>
<evidence type="ECO:0000256" key="10">
    <source>
        <dbReference type="ARBA" id="ARBA00022777"/>
    </source>
</evidence>
<keyword evidence="11" id="KW-0067">ATP-binding</keyword>
<dbReference type="InterPro" id="IPR027417">
    <property type="entry name" value="P-loop_NTPase"/>
</dbReference>
<keyword evidence="6" id="KW-0997">Cell inner membrane</keyword>
<evidence type="ECO:0000313" key="21">
    <source>
        <dbReference type="Proteomes" id="UP000199452"/>
    </source>
</evidence>
<dbReference type="AlphaFoldDB" id="A0A1G6GGI2"/>
<dbReference type="NCBIfam" id="TIGR01007">
    <property type="entry name" value="eps_fam"/>
    <property type="match status" value="1"/>
</dbReference>
<feature type="domain" description="Polysaccharide chain length determinant N-terminal" evidence="18">
    <location>
        <begin position="21"/>
        <end position="117"/>
    </location>
</feature>
<evidence type="ECO:0000256" key="7">
    <source>
        <dbReference type="ARBA" id="ARBA00022679"/>
    </source>
</evidence>
<dbReference type="STRING" id="1640674.SAMN05216323_100126"/>
<reference evidence="20 21" key="1">
    <citation type="submission" date="2016-09" db="EMBL/GenBank/DDBJ databases">
        <authorList>
            <person name="Capua I."/>
            <person name="De Benedictis P."/>
            <person name="Joannis T."/>
            <person name="Lombin L.H."/>
            <person name="Cattoli G."/>
        </authorList>
    </citation>
    <scope>NUCLEOTIDE SEQUENCE [LARGE SCALE GENOMIC DNA]</scope>
    <source>
        <strain evidence="20 21">A7P-90m</strain>
    </source>
</reference>
<evidence type="ECO:0000259" key="19">
    <source>
        <dbReference type="Pfam" id="PF13614"/>
    </source>
</evidence>
<evidence type="ECO:0000256" key="3">
    <source>
        <dbReference type="ARBA" id="ARBA00008883"/>
    </source>
</evidence>
<dbReference type="RefSeq" id="WP_092433919.1">
    <property type="nucleotide sequence ID" value="NZ_FMYP01000001.1"/>
</dbReference>
<name>A0A1G6GGI2_9BACT</name>
<keyword evidence="21" id="KW-1185">Reference proteome</keyword>
<comment type="similarity">
    <text evidence="2">Belongs to the CpsD/CapB family.</text>
</comment>
<dbReference type="Gene3D" id="3.40.50.300">
    <property type="entry name" value="P-loop containing nucleotide triphosphate hydrolases"/>
    <property type="match status" value="1"/>
</dbReference>
<evidence type="ECO:0000256" key="13">
    <source>
        <dbReference type="ARBA" id="ARBA00023136"/>
    </source>
</evidence>
<comment type="catalytic activity">
    <reaction evidence="15">
        <text>L-tyrosyl-[protein] + ATP = O-phospho-L-tyrosyl-[protein] + ADP + H(+)</text>
        <dbReference type="Rhea" id="RHEA:10596"/>
        <dbReference type="Rhea" id="RHEA-COMP:10136"/>
        <dbReference type="Rhea" id="RHEA-COMP:20101"/>
        <dbReference type="ChEBI" id="CHEBI:15378"/>
        <dbReference type="ChEBI" id="CHEBI:30616"/>
        <dbReference type="ChEBI" id="CHEBI:46858"/>
        <dbReference type="ChEBI" id="CHEBI:61978"/>
        <dbReference type="ChEBI" id="CHEBI:456216"/>
        <dbReference type="EC" id="2.7.10.2"/>
    </reaction>
</comment>
<dbReference type="Proteomes" id="UP000199452">
    <property type="component" value="Unassembled WGS sequence"/>
</dbReference>
<dbReference type="SUPFAM" id="SSF52540">
    <property type="entry name" value="P-loop containing nucleoside triphosphate hydrolases"/>
    <property type="match status" value="1"/>
</dbReference>
<evidence type="ECO:0000256" key="12">
    <source>
        <dbReference type="ARBA" id="ARBA00022989"/>
    </source>
</evidence>
<feature type="domain" description="AAA" evidence="19">
    <location>
        <begin position="595"/>
        <end position="751"/>
    </location>
</feature>
<keyword evidence="9" id="KW-0547">Nucleotide-binding</keyword>
<dbReference type="GO" id="GO:0005886">
    <property type="term" value="C:plasma membrane"/>
    <property type="evidence" value="ECO:0007669"/>
    <property type="project" value="UniProtKB-SubCell"/>
</dbReference>
<dbReference type="PANTHER" id="PTHR32309">
    <property type="entry name" value="TYROSINE-PROTEIN KINASE"/>
    <property type="match status" value="1"/>
</dbReference>
<evidence type="ECO:0000256" key="15">
    <source>
        <dbReference type="ARBA" id="ARBA00051245"/>
    </source>
</evidence>
<dbReference type="PANTHER" id="PTHR32309:SF13">
    <property type="entry name" value="FERRIC ENTEROBACTIN TRANSPORT PROTEIN FEPE"/>
    <property type="match status" value="1"/>
</dbReference>
<keyword evidence="7" id="KW-0808">Transferase</keyword>
<evidence type="ECO:0000256" key="11">
    <source>
        <dbReference type="ARBA" id="ARBA00022840"/>
    </source>
</evidence>
<dbReference type="Pfam" id="PF13614">
    <property type="entry name" value="AAA_31"/>
    <property type="match status" value="1"/>
</dbReference>
<evidence type="ECO:0000256" key="6">
    <source>
        <dbReference type="ARBA" id="ARBA00022519"/>
    </source>
</evidence>
<comment type="similarity">
    <text evidence="3">Belongs to the etk/wzc family.</text>
</comment>
<sequence>MESIPNNDRPISTHGFTPEEEQLDIKRLLFRVIANWYWFAITVFAGLFIAYLVNRYSEQVYNVSASLIVKDDDNSKAFTGAENMIQSLRLVKNTKSIQNEIGVLQSYSMAYQVVKELDEFRVTYVLVGRRGIKESRLYQSAPFKVLIDTTGRNIPNYPVYVKMISNERYLLEIDDGMGVKQEMRFGELFKNSAFCFRIQRLQNFSGSDNNLGVRYYFKVNSINALANTYKGKVSISLNDKKGSILTLSSSGFVAEQEAAYLNKLMEVYIRKGLEDKNKIAANTVNFIDSQLDNMTDSLRRAEQRLQDFRSNNRVINISREGEILFGRIREFQIDQGAFELKGRYYAYLKKYLSSRSDLNQLVAPSAMGVDDTQLSSLLGEISQTYIAREEMRASVKNGNPGLEQLNIRLENLRNSLTEKVESLIAVNKVAQEDVLQRLNKVEGEIVKLPGNERQLIGFEREFNLLEKMYNYLQEKRAEAAIAKASNIADNKVLDYAMPENASIIKPKRSFNYLIGMFIGALLPLAFIFLLDFFNDKLTDIKEIASKTTVPVIGTMGHNRYEAEIPVISKPKSTLAESFRGLRTNLQYLLRNPEQKVIAVTSTLSSEGKTFTAVNLAAIMAMAGNRVLLMGLDLRKPKIQKMLNVVYSEGISTYLIGKSTLEQVVKNTPTPNLFFAPSGPIPPNPSELLGSQKMDEFMNWAREHYDYIVVDTPPVAIVTDALLIARFADANLFVVRFGYSSKEVLKLVEDIYKHKEIRNLAIVVNDFQPKRGYGYGYTYKYSYGYSYSYSYGYGNKDKSGYYSDEDEPKLTFKEQVKRWF</sequence>
<feature type="transmembrane region" description="Helical" evidence="17">
    <location>
        <begin position="510"/>
        <end position="530"/>
    </location>
</feature>
<evidence type="ECO:0000259" key="18">
    <source>
        <dbReference type="Pfam" id="PF02706"/>
    </source>
</evidence>
<keyword evidence="12 17" id="KW-1133">Transmembrane helix</keyword>
<evidence type="ECO:0000256" key="4">
    <source>
        <dbReference type="ARBA" id="ARBA00011903"/>
    </source>
</evidence>
<accession>A0A1G6GGI2</accession>
<evidence type="ECO:0000256" key="5">
    <source>
        <dbReference type="ARBA" id="ARBA00022475"/>
    </source>
</evidence>
<keyword evidence="13 17" id="KW-0472">Membrane</keyword>
<keyword evidence="14" id="KW-0829">Tyrosine-protein kinase</keyword>
<dbReference type="CDD" id="cd05387">
    <property type="entry name" value="BY-kinase"/>
    <property type="match status" value="1"/>
</dbReference>
<keyword evidence="16" id="KW-0175">Coiled coil</keyword>
<keyword evidence="8 17" id="KW-0812">Transmembrane</keyword>
<evidence type="ECO:0000313" key="20">
    <source>
        <dbReference type="EMBL" id="SDB81097.1"/>
    </source>
</evidence>
<evidence type="ECO:0000256" key="9">
    <source>
        <dbReference type="ARBA" id="ARBA00022741"/>
    </source>
</evidence>
<dbReference type="InterPro" id="IPR003856">
    <property type="entry name" value="LPS_length_determ_N"/>
</dbReference>